<keyword evidence="6 13" id="KW-0812">Transmembrane</keyword>
<comment type="subcellular location">
    <subcellularLocation>
        <location evidence="2">Membrane</location>
        <topology evidence="2">Multi-pass membrane protein</topology>
    </subcellularLocation>
</comment>
<comment type="cofactor">
    <cofactor evidence="12">
        <name>heme</name>
        <dbReference type="ChEBI" id="CHEBI:30413"/>
    </cofactor>
    <text evidence="12">The heme is bound between the two transmembrane subunits.</text>
</comment>
<dbReference type="PANTHER" id="PTHR10978:SF5">
    <property type="entry name" value="SUCCINATE DEHYDROGENASE CYTOCHROME B560 SUBUNIT, MITOCHONDRIAL"/>
    <property type="match status" value="1"/>
</dbReference>
<evidence type="ECO:0000256" key="11">
    <source>
        <dbReference type="ARBA" id="ARBA00025912"/>
    </source>
</evidence>
<dbReference type="CDD" id="cd03499">
    <property type="entry name" value="SQR_TypeC_SdhC"/>
    <property type="match status" value="1"/>
</dbReference>
<comment type="subunit">
    <text evidence="11">Part of an enzyme complex containing four subunits: a flavoprotein, an iron-sulfur protein, plus two membrane-anchoring proteins, SdhC and SdhD. The complex can form homotrimers.</text>
</comment>
<dbReference type="InterPro" id="IPR014314">
    <property type="entry name" value="Succ_DH_cytb556"/>
</dbReference>
<dbReference type="GO" id="GO:0009055">
    <property type="term" value="F:electron transfer activity"/>
    <property type="evidence" value="ECO:0007669"/>
    <property type="project" value="InterPro"/>
</dbReference>
<protein>
    <recommendedName>
        <fullName evidence="4">Succinate dehydrogenase cytochrome b556 subunit</fullName>
    </recommendedName>
</protein>
<evidence type="ECO:0000256" key="12">
    <source>
        <dbReference type="PIRSR" id="PIRSR000178-1"/>
    </source>
</evidence>
<keyword evidence="9 12" id="KW-0408">Iron</keyword>
<dbReference type="PROSITE" id="PS01000">
    <property type="entry name" value="SDH_CYT_1"/>
    <property type="match status" value="1"/>
</dbReference>
<keyword evidence="8 13" id="KW-1133">Transmembrane helix</keyword>
<dbReference type="PIRSF" id="PIRSF000178">
    <property type="entry name" value="SDH_cyt_b560"/>
    <property type="match status" value="1"/>
</dbReference>
<dbReference type="NCBIfam" id="TIGR02970">
    <property type="entry name" value="succ_dehyd_cytB"/>
    <property type="match status" value="1"/>
</dbReference>
<dbReference type="Pfam" id="PF01127">
    <property type="entry name" value="Sdh_cyt"/>
    <property type="match status" value="1"/>
</dbReference>
<evidence type="ECO:0000256" key="13">
    <source>
        <dbReference type="SAM" id="Phobius"/>
    </source>
</evidence>
<comment type="function">
    <text evidence="1">Membrane-anchoring subunit of succinate dehydrogenase (SDH).</text>
</comment>
<evidence type="ECO:0000313" key="14">
    <source>
        <dbReference type="EMBL" id="ASQ44901.1"/>
    </source>
</evidence>
<feature type="transmembrane region" description="Helical" evidence="13">
    <location>
        <begin position="26"/>
        <end position="50"/>
    </location>
</feature>
<proteinExistence type="inferred from homology"/>
<dbReference type="InterPro" id="IPR034804">
    <property type="entry name" value="SQR/QFR_C/D"/>
</dbReference>
<dbReference type="GO" id="GO:0046872">
    <property type="term" value="F:metal ion binding"/>
    <property type="evidence" value="ECO:0007669"/>
    <property type="project" value="UniProtKB-KW"/>
</dbReference>
<evidence type="ECO:0000313" key="15">
    <source>
        <dbReference type="Proteomes" id="UP000201728"/>
    </source>
</evidence>
<dbReference type="EMBL" id="CP016397">
    <property type="protein sequence ID" value="ASQ44901.1"/>
    <property type="molecule type" value="Genomic_DNA"/>
</dbReference>
<dbReference type="Proteomes" id="UP000201728">
    <property type="component" value="Chromosome"/>
</dbReference>
<keyword evidence="5 12" id="KW-0349">Heme</keyword>
<sequence length="126" mass="14204">MTVNQKRPINLDLGTMKFPPMAIASILHRISGVVLFLLMPAMLYFLALSLQSENSFIELQQKLAHPFHKLVLWAFGAALVYHLLAGIRHLLMDLGYGEQLKSGRRSAIIVIVLSIILTLLLGIWIW</sequence>
<evidence type="ECO:0000256" key="1">
    <source>
        <dbReference type="ARBA" id="ARBA00004050"/>
    </source>
</evidence>
<feature type="transmembrane region" description="Helical" evidence="13">
    <location>
        <begin position="107"/>
        <end position="125"/>
    </location>
</feature>
<name>A0A222NZ96_9GAMM</name>
<dbReference type="GO" id="GO:0005886">
    <property type="term" value="C:plasma membrane"/>
    <property type="evidence" value="ECO:0007669"/>
    <property type="project" value="TreeGrafter"/>
</dbReference>
<evidence type="ECO:0000256" key="8">
    <source>
        <dbReference type="ARBA" id="ARBA00022989"/>
    </source>
</evidence>
<keyword evidence="15" id="KW-1185">Reference proteome</keyword>
<dbReference type="PANTHER" id="PTHR10978">
    <property type="entry name" value="SUCCINATE DEHYDROGENASE CYTOCHROME B560 SUBUNIT"/>
    <property type="match status" value="1"/>
</dbReference>
<keyword evidence="7 12" id="KW-0479">Metal-binding</keyword>
<evidence type="ECO:0000256" key="10">
    <source>
        <dbReference type="ARBA" id="ARBA00023136"/>
    </source>
</evidence>
<evidence type="ECO:0000256" key="3">
    <source>
        <dbReference type="ARBA" id="ARBA00007244"/>
    </source>
</evidence>
<dbReference type="SUPFAM" id="SSF81343">
    <property type="entry name" value="Fumarate reductase respiratory complex transmembrane subunits"/>
    <property type="match status" value="1"/>
</dbReference>
<dbReference type="PROSITE" id="PS01001">
    <property type="entry name" value="SDH_CYT_2"/>
    <property type="match status" value="1"/>
</dbReference>
<organism evidence="14 15">
    <name type="scientific">Legionella clemsonensis</name>
    <dbReference type="NCBI Taxonomy" id="1867846"/>
    <lineage>
        <taxon>Bacteria</taxon>
        <taxon>Pseudomonadati</taxon>
        <taxon>Pseudomonadota</taxon>
        <taxon>Gammaproteobacteria</taxon>
        <taxon>Legionellales</taxon>
        <taxon>Legionellaceae</taxon>
        <taxon>Legionella</taxon>
    </lineage>
</organism>
<dbReference type="InterPro" id="IPR000701">
    <property type="entry name" value="SuccDH_FuR_B_TM-su"/>
</dbReference>
<evidence type="ECO:0000256" key="7">
    <source>
        <dbReference type="ARBA" id="ARBA00022723"/>
    </source>
</evidence>
<evidence type="ECO:0000256" key="5">
    <source>
        <dbReference type="ARBA" id="ARBA00022617"/>
    </source>
</evidence>
<keyword evidence="10 13" id="KW-0472">Membrane</keyword>
<reference evidence="15" key="1">
    <citation type="submission" date="2016-07" db="EMBL/GenBank/DDBJ databases">
        <authorList>
            <person name="Florea S."/>
            <person name="Webb J.S."/>
            <person name="Jaromczyk J."/>
            <person name="Schardl C.L."/>
        </authorList>
    </citation>
    <scope>NUCLEOTIDE SEQUENCE [LARGE SCALE GENOMIC DNA]</scope>
    <source>
        <strain evidence="15">CDC-D5610</strain>
    </source>
</reference>
<dbReference type="Gene3D" id="1.20.1300.10">
    <property type="entry name" value="Fumarate reductase/succinate dehydrogenase, transmembrane subunit"/>
    <property type="match status" value="1"/>
</dbReference>
<evidence type="ECO:0000256" key="9">
    <source>
        <dbReference type="ARBA" id="ARBA00023004"/>
    </source>
</evidence>
<feature type="binding site" description="axial binding residue" evidence="12">
    <location>
        <position position="82"/>
    </location>
    <ligand>
        <name>heme</name>
        <dbReference type="ChEBI" id="CHEBI:30413"/>
        <note>ligand shared with second transmembrane subunit</note>
    </ligand>
    <ligandPart>
        <name>Fe</name>
        <dbReference type="ChEBI" id="CHEBI:18248"/>
    </ligandPart>
</feature>
<accession>A0A222NZ96</accession>
<evidence type="ECO:0000256" key="4">
    <source>
        <dbReference type="ARBA" id="ARBA00020076"/>
    </source>
</evidence>
<comment type="similarity">
    <text evidence="3">Belongs to the cytochrome b560 family.</text>
</comment>
<evidence type="ECO:0000256" key="2">
    <source>
        <dbReference type="ARBA" id="ARBA00004141"/>
    </source>
</evidence>
<feature type="transmembrane region" description="Helical" evidence="13">
    <location>
        <begin position="70"/>
        <end position="87"/>
    </location>
</feature>
<gene>
    <name evidence="14" type="primary">sdhC</name>
    <name evidence="14" type="ORF">clem_01685</name>
</gene>
<evidence type="ECO:0000256" key="6">
    <source>
        <dbReference type="ARBA" id="ARBA00022692"/>
    </source>
</evidence>
<dbReference type="AlphaFoldDB" id="A0A222NZ96"/>
<dbReference type="KEGG" id="lcd:clem_01685"/>
<dbReference type="InterPro" id="IPR018495">
    <property type="entry name" value="Succ_DH_cyt_bsu_CS"/>
</dbReference>
<dbReference type="GO" id="GO:0006099">
    <property type="term" value="P:tricarboxylic acid cycle"/>
    <property type="evidence" value="ECO:0007669"/>
    <property type="project" value="InterPro"/>
</dbReference>